<feature type="transmembrane region" description="Helical" evidence="10">
    <location>
        <begin position="651"/>
        <end position="678"/>
    </location>
</feature>
<dbReference type="STRING" id="61635.BN85315290"/>
<dbReference type="PANTHER" id="PTHR42798">
    <property type="entry name" value="LIPOPROTEIN-RELEASING SYSTEM ATP-BINDING PROTEIN LOLD"/>
    <property type="match status" value="1"/>
</dbReference>
<sequence>MIELSNIAKEYSTKNAPNIKALCNISCSLPNKGLVFILGESGSGKTTLMNIIGGLDIPTGGDLIFLDKVIGKKEKELDEYRNKYVGFVFQDYNIIPELNIRDNLTMGLNFQDLSITNEFIDRTLSSVMLKGYEKRYPNELSGGQLQRVAIARALIKKSKVLLADEPTGNLDKKTGNEIIKLLKEISKEKLVIIVTHNEELANNYGDRLIKLEDGSIIFDEIKTITPPNSKEVYETGESKRFSNRIAFKMGLKNLSFKKIKLIVTVLLMMISYASIALTMSFFSYHHADPHTKLIKTRDYDYFSLSNVSYHDIQNIKQKNTTTKILEDFKVGSKQEMIDFGFEMYPESLEITENSYYISESLLYRFFDMGEIALIEDQEITLNYSNVTFSSLIGSKIPVASTELVVAGIFKSPFRYAPNPTLYEDEANYIYNIYNTIYLKDTYYGTETNIYSNSLNDKLTININHDGRLSNHQTPKFKAFFDKSDYLIAGQNDFILEDKLNKKEIYITLNDYNKIFSESYIESYYLDEQWVYDPDKDMEIEKIILKNPLIHVGKKINIEVTDKTYSQIDSFEVTIKGVIFKSDTQSLFLIDEEAYSEIVPFITMHQLLISTSTVNNLSQFLRTSVDYYNVEIETPISAPQAHFELTLENIKLIMLLVCILLTFIVLLLTVSLISQSIYARRKEIGILKALGARNKNIYKVYIYENLILCIPIIILSIIFSYLTIWVINYGFVEQYSKDYTFIYYKTYIAFVTVSAILLLNMIGTVIPLYKINMMKPIEAIRK</sequence>
<dbReference type="InterPro" id="IPR003439">
    <property type="entry name" value="ABC_transporter-like_ATP-bd"/>
</dbReference>
<name>U4KQ49_9MOLU</name>
<gene>
    <name evidence="12" type="ORF">BN85315290</name>
</gene>
<dbReference type="SMART" id="SM00382">
    <property type="entry name" value="AAA"/>
    <property type="match status" value="1"/>
</dbReference>
<comment type="similarity">
    <text evidence="9">Belongs to the ABC transporter superfamily. Macrolide exporter (TC 3.A.1.122) family.</text>
</comment>
<evidence type="ECO:0000256" key="9">
    <source>
        <dbReference type="ARBA" id="ARBA00038388"/>
    </source>
</evidence>
<keyword evidence="3" id="KW-1003">Cell membrane</keyword>
<dbReference type="GO" id="GO:0005886">
    <property type="term" value="C:plasma membrane"/>
    <property type="evidence" value="ECO:0007669"/>
    <property type="project" value="UniProtKB-SubCell"/>
</dbReference>
<evidence type="ECO:0000256" key="4">
    <source>
        <dbReference type="ARBA" id="ARBA00022692"/>
    </source>
</evidence>
<reference evidence="12 13" key="1">
    <citation type="journal article" date="2013" name="J. Mol. Microbiol. Biotechnol.">
        <title>Analysis of the Complete Genomes of Acholeplasma brassicae , A. palmae and A. laidlawii and Their Comparison to the Obligate Parasites from ' Candidatus Phytoplasma'.</title>
        <authorList>
            <person name="Kube M."/>
            <person name="Siewert C."/>
            <person name="Migdoll A.M."/>
            <person name="Duduk B."/>
            <person name="Holz S."/>
            <person name="Rabus R."/>
            <person name="Seemuller E."/>
            <person name="Mitrovic J."/>
            <person name="Muller I."/>
            <person name="Buttner C."/>
            <person name="Reinhardt R."/>
        </authorList>
    </citation>
    <scope>NUCLEOTIDE SEQUENCE [LARGE SCALE GENOMIC DNA]</scope>
    <source>
        <strain evidence="13">0502</strain>
    </source>
</reference>
<dbReference type="PROSITE" id="PS00211">
    <property type="entry name" value="ABC_TRANSPORTER_1"/>
    <property type="match status" value="1"/>
</dbReference>
<dbReference type="KEGG" id="abra:BN85315290"/>
<keyword evidence="13" id="KW-1185">Reference proteome</keyword>
<evidence type="ECO:0000256" key="7">
    <source>
        <dbReference type="ARBA" id="ARBA00022989"/>
    </source>
</evidence>
<evidence type="ECO:0000256" key="3">
    <source>
        <dbReference type="ARBA" id="ARBA00022475"/>
    </source>
</evidence>
<protein>
    <submittedName>
        <fullName evidence="12">Putative ABC transporter, permease/ATP-binding protein</fullName>
    </submittedName>
</protein>
<evidence type="ECO:0000256" key="5">
    <source>
        <dbReference type="ARBA" id="ARBA00022741"/>
    </source>
</evidence>
<dbReference type="PROSITE" id="PS00675">
    <property type="entry name" value="SIGMA54_INTERACT_1"/>
    <property type="match status" value="1"/>
</dbReference>
<dbReference type="PANTHER" id="PTHR42798:SF2">
    <property type="entry name" value="ABC TRANSPORTER ATP-BINDING PROTEIN MG467-RELATED"/>
    <property type="match status" value="1"/>
</dbReference>
<dbReference type="InterPro" id="IPR017911">
    <property type="entry name" value="MacB-like_ATP-bd"/>
</dbReference>
<evidence type="ECO:0000256" key="10">
    <source>
        <dbReference type="SAM" id="Phobius"/>
    </source>
</evidence>
<dbReference type="RefSeq" id="WP_030005405.1">
    <property type="nucleotide sequence ID" value="NC_022549.1"/>
</dbReference>
<feature type="domain" description="ABC transporter" evidence="11">
    <location>
        <begin position="2"/>
        <end position="238"/>
    </location>
</feature>
<organism evidence="12 13">
    <name type="scientific">Acholeplasma brassicae</name>
    <dbReference type="NCBI Taxonomy" id="61635"/>
    <lineage>
        <taxon>Bacteria</taxon>
        <taxon>Bacillati</taxon>
        <taxon>Mycoplasmatota</taxon>
        <taxon>Mollicutes</taxon>
        <taxon>Acholeplasmatales</taxon>
        <taxon>Acholeplasmataceae</taxon>
        <taxon>Acholeplasma</taxon>
    </lineage>
</organism>
<evidence type="ECO:0000256" key="2">
    <source>
        <dbReference type="ARBA" id="ARBA00022448"/>
    </source>
</evidence>
<dbReference type="SUPFAM" id="SSF52540">
    <property type="entry name" value="P-loop containing nucleoside triphosphate hydrolases"/>
    <property type="match status" value="1"/>
</dbReference>
<comment type="subcellular location">
    <subcellularLocation>
        <location evidence="1">Cell inner membrane</location>
        <topology evidence="1">Multi-pass membrane protein</topology>
    </subcellularLocation>
</comment>
<dbReference type="Gene3D" id="3.40.50.300">
    <property type="entry name" value="P-loop containing nucleotide triphosphate hydrolases"/>
    <property type="match status" value="1"/>
</dbReference>
<dbReference type="Pfam" id="PF00005">
    <property type="entry name" value="ABC_tran"/>
    <property type="match status" value="1"/>
</dbReference>
<dbReference type="EMBL" id="FO681348">
    <property type="protein sequence ID" value="CCV66550.1"/>
    <property type="molecule type" value="Genomic_DNA"/>
</dbReference>
<keyword evidence="6 12" id="KW-0067">ATP-binding</keyword>
<dbReference type="CDD" id="cd03255">
    <property type="entry name" value="ABC_MJ0796_LolCDE_FtsE"/>
    <property type="match status" value="1"/>
</dbReference>
<evidence type="ECO:0000256" key="6">
    <source>
        <dbReference type="ARBA" id="ARBA00022840"/>
    </source>
</evidence>
<keyword evidence="4 10" id="KW-0812">Transmembrane</keyword>
<dbReference type="OrthoDB" id="384179at2"/>
<dbReference type="GO" id="GO:0016887">
    <property type="term" value="F:ATP hydrolysis activity"/>
    <property type="evidence" value="ECO:0007669"/>
    <property type="project" value="InterPro"/>
</dbReference>
<keyword evidence="5" id="KW-0547">Nucleotide-binding</keyword>
<feature type="transmembrane region" description="Helical" evidence="10">
    <location>
        <begin position="699"/>
        <end position="726"/>
    </location>
</feature>
<dbReference type="GO" id="GO:0005524">
    <property type="term" value="F:ATP binding"/>
    <property type="evidence" value="ECO:0007669"/>
    <property type="project" value="UniProtKB-KW"/>
</dbReference>
<proteinExistence type="inferred from homology"/>
<dbReference type="InterPro" id="IPR003838">
    <property type="entry name" value="ABC3_permease_C"/>
</dbReference>
<dbReference type="Proteomes" id="UP000032737">
    <property type="component" value="Chromosome"/>
</dbReference>
<accession>U4KQ49</accession>
<dbReference type="AlphaFoldDB" id="U4KQ49"/>
<evidence type="ECO:0000313" key="12">
    <source>
        <dbReference type="EMBL" id="CCV66550.1"/>
    </source>
</evidence>
<dbReference type="Pfam" id="PF02687">
    <property type="entry name" value="FtsX"/>
    <property type="match status" value="1"/>
</dbReference>
<evidence type="ECO:0000256" key="1">
    <source>
        <dbReference type="ARBA" id="ARBA00004429"/>
    </source>
</evidence>
<dbReference type="PROSITE" id="PS50893">
    <property type="entry name" value="ABC_TRANSPORTER_2"/>
    <property type="match status" value="1"/>
</dbReference>
<feature type="transmembrane region" description="Helical" evidence="10">
    <location>
        <begin position="746"/>
        <end position="768"/>
    </location>
</feature>
<keyword evidence="8 10" id="KW-0472">Membrane</keyword>
<keyword evidence="7 10" id="KW-1133">Transmembrane helix</keyword>
<evidence type="ECO:0000256" key="8">
    <source>
        <dbReference type="ARBA" id="ARBA00023136"/>
    </source>
</evidence>
<dbReference type="InterPro" id="IPR025662">
    <property type="entry name" value="Sigma_54_int_dom_ATP-bd_1"/>
</dbReference>
<evidence type="ECO:0000313" key="13">
    <source>
        <dbReference type="Proteomes" id="UP000032737"/>
    </source>
</evidence>
<keyword evidence="2" id="KW-0813">Transport</keyword>
<dbReference type="HOGENOM" id="CLU_000604_9_0_14"/>
<dbReference type="InterPro" id="IPR017871">
    <property type="entry name" value="ABC_transporter-like_CS"/>
</dbReference>
<feature type="transmembrane region" description="Helical" evidence="10">
    <location>
        <begin position="261"/>
        <end position="284"/>
    </location>
</feature>
<dbReference type="InterPro" id="IPR003593">
    <property type="entry name" value="AAA+_ATPase"/>
</dbReference>
<dbReference type="InterPro" id="IPR027417">
    <property type="entry name" value="P-loop_NTPase"/>
</dbReference>
<evidence type="ECO:0000259" key="11">
    <source>
        <dbReference type="PROSITE" id="PS50893"/>
    </source>
</evidence>